<dbReference type="SUPFAM" id="SSF53448">
    <property type="entry name" value="Nucleotide-diphospho-sugar transferases"/>
    <property type="match status" value="1"/>
</dbReference>
<organism evidence="1 2">
    <name type="scientific">Acetobacter musti</name>
    <dbReference type="NCBI Taxonomy" id="864732"/>
    <lineage>
        <taxon>Bacteria</taxon>
        <taxon>Pseudomonadati</taxon>
        <taxon>Pseudomonadota</taxon>
        <taxon>Alphaproteobacteria</taxon>
        <taxon>Acetobacterales</taxon>
        <taxon>Acetobacteraceae</taxon>
        <taxon>Acetobacter</taxon>
    </lineage>
</organism>
<dbReference type="EMBL" id="WOTB01000006">
    <property type="protein sequence ID" value="NHN84304.1"/>
    <property type="molecule type" value="Genomic_DNA"/>
</dbReference>
<reference evidence="1 2" key="1">
    <citation type="journal article" date="2020" name="Int. J. Syst. Evol. Microbiol.">
        <title>Novel acetic acid bacteria from cider fermentations: Acetobacter conturbans sp. nov. and Acetobacter fallax sp. nov.</title>
        <authorList>
            <person name="Sombolestani A.S."/>
            <person name="Cleenwerck I."/>
            <person name="Cnockaert M."/>
            <person name="Borremans W."/>
            <person name="Wieme A.D."/>
            <person name="De Vuyst L."/>
            <person name="Vandamme P."/>
        </authorList>
    </citation>
    <scope>NUCLEOTIDE SEQUENCE [LARGE SCALE GENOMIC DNA]</scope>
    <source>
        <strain evidence="1 2">LMG 30640</strain>
    </source>
</reference>
<keyword evidence="2" id="KW-1185">Reference proteome</keyword>
<proteinExistence type="predicted"/>
<sequence length="290" mass="32699">MSDSSSLAVVTMAYNEGELLPVWCRHYAAAVGAERCYVIDHGSSDGSTEALGGVNRIRIPRSPQDDTRRTRFISEFCASLLNWYDAVIHVDVDELLVANPDHFPSLAAYAACVEPGGVRTAIGFDVVHALDGEPAIDWSLPVSEQRHWLRFSSAMCKPVLIRRSVAWAPGFHCIDEAPAFDDLYLFHLRYADQPSGLARLARTRRQPWASAEAGQHQRMADADWDAMLRGMSGLSRRDDIVLGRDDVTLEHWLGRVMESTVFRRDELYRLDLHISGDELWRLPSRFIGRF</sequence>
<dbReference type="RefSeq" id="WP_173582693.1">
    <property type="nucleotide sequence ID" value="NZ_WOTB01000006.1"/>
</dbReference>
<accession>A0ABX0JNG0</accession>
<dbReference type="InterPro" id="IPR029044">
    <property type="entry name" value="Nucleotide-diphossugar_trans"/>
</dbReference>
<evidence type="ECO:0000313" key="1">
    <source>
        <dbReference type="EMBL" id="NHN84304.1"/>
    </source>
</evidence>
<dbReference type="Pfam" id="PF13704">
    <property type="entry name" value="Glyco_tranf_2_4"/>
    <property type="match status" value="1"/>
</dbReference>
<dbReference type="Proteomes" id="UP000635278">
    <property type="component" value="Unassembled WGS sequence"/>
</dbReference>
<evidence type="ECO:0000313" key="2">
    <source>
        <dbReference type="Proteomes" id="UP000635278"/>
    </source>
</evidence>
<protein>
    <submittedName>
        <fullName evidence="1">Glycosyltransferase family 2 protein</fullName>
    </submittedName>
</protein>
<gene>
    <name evidence="1" type="ORF">GOB93_06540</name>
</gene>
<comment type="caution">
    <text evidence="1">The sequence shown here is derived from an EMBL/GenBank/DDBJ whole genome shotgun (WGS) entry which is preliminary data.</text>
</comment>
<name>A0ABX0JNG0_9PROT</name>